<reference evidence="2" key="1">
    <citation type="submission" date="2025-08" db="UniProtKB">
        <authorList>
            <consortium name="RefSeq"/>
        </authorList>
    </citation>
    <scope>IDENTIFICATION</scope>
    <source>
        <tissue evidence="2">Gonads</tissue>
    </source>
</reference>
<gene>
    <name evidence="2" type="primary">LOC115880238</name>
</gene>
<dbReference type="AlphaFoldDB" id="A0A6J2XRL6"/>
<evidence type="ECO:0000313" key="1">
    <source>
        <dbReference type="Proteomes" id="UP000504635"/>
    </source>
</evidence>
<dbReference type="KEGG" id="soy:115880238"/>
<organism evidence="1 2">
    <name type="scientific">Sitophilus oryzae</name>
    <name type="common">Rice weevil</name>
    <name type="synonym">Curculio oryzae</name>
    <dbReference type="NCBI Taxonomy" id="7048"/>
    <lineage>
        <taxon>Eukaryota</taxon>
        <taxon>Metazoa</taxon>
        <taxon>Ecdysozoa</taxon>
        <taxon>Arthropoda</taxon>
        <taxon>Hexapoda</taxon>
        <taxon>Insecta</taxon>
        <taxon>Pterygota</taxon>
        <taxon>Neoptera</taxon>
        <taxon>Endopterygota</taxon>
        <taxon>Coleoptera</taxon>
        <taxon>Polyphaga</taxon>
        <taxon>Cucujiformia</taxon>
        <taxon>Curculionidae</taxon>
        <taxon>Dryophthorinae</taxon>
        <taxon>Sitophilus</taxon>
    </lineage>
</organism>
<name>A0A6J2XRL6_SITOR</name>
<keyword evidence="1" id="KW-1185">Reference proteome</keyword>
<accession>A0A6J2XRL6</accession>
<sequence>MFDTLGDDIKVDPSSVVLQDFGGGTCTVKGEVKLPIIVDGIAIHVKAVIADCDLFGADLLLGQPALATPGVTLTVTDGKAKLTRVDPAVEMIQQITLEDDKAMALRKVLCLEDTSMDPGEEADLLVVVYGGKQGEKYWVPVKRFEKKGTVLAIGGQVLTGGESSKLHVKNVGEKQMIWKTGCVMARCTLIGEVTVKDGRM</sequence>
<dbReference type="GeneID" id="115880238"/>
<dbReference type="Proteomes" id="UP000504635">
    <property type="component" value="Unplaced"/>
</dbReference>
<proteinExistence type="predicted"/>
<dbReference type="InParanoid" id="A0A6J2XRL6"/>
<dbReference type="OrthoDB" id="6774958at2759"/>
<evidence type="ECO:0000313" key="2">
    <source>
        <dbReference type="RefSeq" id="XP_030753264.1"/>
    </source>
</evidence>
<dbReference type="RefSeq" id="XP_030753264.1">
    <property type="nucleotide sequence ID" value="XM_030897404.1"/>
</dbReference>
<protein>
    <submittedName>
        <fullName evidence="2">Uncharacterized protein LOC115880238 isoform X1</fullName>
    </submittedName>
</protein>